<keyword evidence="3" id="KW-1185">Reference proteome</keyword>
<dbReference type="Proteomes" id="UP001642501">
    <property type="component" value="Unassembled WGS sequence"/>
</dbReference>
<evidence type="ECO:0000313" key="3">
    <source>
        <dbReference type="Proteomes" id="UP001642501"/>
    </source>
</evidence>
<organism evidence="2 3">
    <name type="scientific">Sporothrix epigloea</name>
    <dbReference type="NCBI Taxonomy" id="1892477"/>
    <lineage>
        <taxon>Eukaryota</taxon>
        <taxon>Fungi</taxon>
        <taxon>Dikarya</taxon>
        <taxon>Ascomycota</taxon>
        <taxon>Pezizomycotina</taxon>
        <taxon>Sordariomycetes</taxon>
        <taxon>Sordariomycetidae</taxon>
        <taxon>Ophiostomatales</taxon>
        <taxon>Ophiostomataceae</taxon>
        <taxon>Sporothrix</taxon>
    </lineage>
</organism>
<evidence type="ECO:0000313" key="2">
    <source>
        <dbReference type="EMBL" id="CAK7268919.1"/>
    </source>
</evidence>
<feature type="compositionally biased region" description="Low complexity" evidence="1">
    <location>
        <begin position="200"/>
        <end position="213"/>
    </location>
</feature>
<gene>
    <name evidence="2" type="ORF">SEPCBS57363_003338</name>
</gene>
<accession>A0ABP0DM56</accession>
<feature type="compositionally biased region" description="Polar residues" evidence="1">
    <location>
        <begin position="182"/>
        <end position="191"/>
    </location>
</feature>
<evidence type="ECO:0000256" key="1">
    <source>
        <dbReference type="SAM" id="MobiDB-lite"/>
    </source>
</evidence>
<reference evidence="2 3" key="1">
    <citation type="submission" date="2024-01" db="EMBL/GenBank/DDBJ databases">
        <authorList>
            <person name="Allen C."/>
            <person name="Tagirdzhanova G."/>
        </authorList>
    </citation>
    <scope>NUCLEOTIDE SEQUENCE [LARGE SCALE GENOMIC DNA]</scope>
    <source>
        <strain evidence="2 3">CBS 573.63</strain>
    </source>
</reference>
<feature type="region of interest" description="Disordered" evidence="1">
    <location>
        <begin position="234"/>
        <end position="254"/>
    </location>
</feature>
<dbReference type="EMBL" id="CAWUOM010000052">
    <property type="protein sequence ID" value="CAK7268919.1"/>
    <property type="molecule type" value="Genomic_DNA"/>
</dbReference>
<comment type="caution">
    <text evidence="2">The sequence shown here is derived from an EMBL/GenBank/DDBJ whole genome shotgun (WGS) entry which is preliminary data.</text>
</comment>
<sequence length="451" mass="48474">METVTGTAAKTTRLNGYLFDQFEQASGPVQLDTDVERFRSSVCAVTALTANQSADLRDEDVVIDDSLGSSFSSLSDLVQGLGIIDKAWSQSTITPDNDSQSFFTTLTNQKSGASLKSHFDGLKDAARLAEAQGALGTHPALLEHHYETSSGSAESVILTDKTHLQSSKGCKKAERTEYQASAVNEKATQINGHPVRRAASSSSTSSGTQKSTTNVKWSPPLQLETFYPPRIRSRRSVRLPRSQNQKDRLSHDSEIQLLFPEKSLLSSGRNSPGARYLQEARRSAPLVSSPLSNIIRSAKANMSTSALAQSGIDLRATFSGIGGNPSLPPPLSSSASSASSSSQRAAALAPTSPPSRVPRQEPEQLAKIGRSATTKPIAKMLVECCHCKFFHDMPSRVYECMAQPDTVVTDRGLGVSGAITTMVKCPWCSHNMSTQCCAGYAAVIYLKEKMH</sequence>
<feature type="region of interest" description="Disordered" evidence="1">
    <location>
        <begin position="321"/>
        <end position="364"/>
    </location>
</feature>
<protein>
    <submittedName>
        <fullName evidence="2">Uncharacterized protein</fullName>
    </submittedName>
</protein>
<feature type="region of interest" description="Disordered" evidence="1">
    <location>
        <begin position="264"/>
        <end position="283"/>
    </location>
</feature>
<feature type="region of interest" description="Disordered" evidence="1">
    <location>
        <begin position="182"/>
        <end position="219"/>
    </location>
</feature>
<feature type="compositionally biased region" description="Low complexity" evidence="1">
    <location>
        <begin position="332"/>
        <end position="350"/>
    </location>
</feature>
<name>A0ABP0DM56_9PEZI</name>
<feature type="compositionally biased region" description="Basic and acidic residues" evidence="1">
    <location>
        <begin position="244"/>
        <end position="254"/>
    </location>
</feature>
<proteinExistence type="predicted"/>